<keyword evidence="4" id="KW-0964">Secreted</keyword>
<accession>A0A2G2W111</accession>
<comment type="similarity">
    <text evidence="2">Belongs to the plant self-incompatibility (S1) protein family.</text>
</comment>
<reference evidence="9" key="2">
    <citation type="journal article" date="2017" name="J. Anim. Genet.">
        <title>Multiple reference genome sequences of hot pepper reveal the massive evolution of plant disease resistance genes by retroduplication.</title>
        <authorList>
            <person name="Kim S."/>
            <person name="Park J."/>
            <person name="Yeom S.-I."/>
            <person name="Kim Y.-M."/>
            <person name="Seo E."/>
            <person name="Kim K.-T."/>
            <person name="Kim M.-S."/>
            <person name="Lee J.M."/>
            <person name="Cheong K."/>
            <person name="Shin H.-S."/>
            <person name="Kim S.-B."/>
            <person name="Han K."/>
            <person name="Lee J."/>
            <person name="Park M."/>
            <person name="Lee H.-A."/>
            <person name="Lee H.-Y."/>
            <person name="Lee Y."/>
            <person name="Oh S."/>
            <person name="Lee J.H."/>
            <person name="Choi E."/>
            <person name="Choi E."/>
            <person name="Lee S.E."/>
            <person name="Jeon J."/>
            <person name="Kim H."/>
            <person name="Choi G."/>
            <person name="Song H."/>
            <person name="Lee J."/>
            <person name="Lee S.-C."/>
            <person name="Kwon J.-K."/>
            <person name="Lee H.-Y."/>
            <person name="Koo N."/>
            <person name="Hong Y."/>
            <person name="Kim R.W."/>
            <person name="Kang W.-H."/>
            <person name="Huh J.H."/>
            <person name="Kang B.-C."/>
            <person name="Yang T.-J."/>
            <person name="Lee Y.-H."/>
            <person name="Bennetzen J.L."/>
            <person name="Choi D."/>
        </authorList>
    </citation>
    <scope>NUCLEOTIDE SEQUENCE [LARGE SCALE GENOMIC DNA]</scope>
    <source>
        <strain evidence="9">cv. PBC81</strain>
    </source>
</reference>
<feature type="signal peptide" evidence="7">
    <location>
        <begin position="1"/>
        <end position="27"/>
    </location>
</feature>
<dbReference type="Proteomes" id="UP000224567">
    <property type="component" value="Unassembled WGS sequence"/>
</dbReference>
<dbReference type="OrthoDB" id="1305942at2759"/>
<dbReference type="PANTHER" id="PTHR31232">
    <property type="match status" value="1"/>
</dbReference>
<keyword evidence="6" id="KW-0812">Transmembrane</keyword>
<dbReference type="AlphaFoldDB" id="A0A2G2W111"/>
<evidence type="ECO:0000256" key="2">
    <source>
        <dbReference type="ARBA" id="ARBA00005581"/>
    </source>
</evidence>
<evidence type="ECO:0000256" key="4">
    <source>
        <dbReference type="ARBA" id="ARBA00022525"/>
    </source>
</evidence>
<evidence type="ECO:0008006" key="10">
    <source>
        <dbReference type="Google" id="ProtNLM"/>
    </source>
</evidence>
<feature type="transmembrane region" description="Helical" evidence="6">
    <location>
        <begin position="294"/>
        <end position="316"/>
    </location>
</feature>
<evidence type="ECO:0000256" key="5">
    <source>
        <dbReference type="ARBA" id="ARBA00022729"/>
    </source>
</evidence>
<evidence type="ECO:0000256" key="1">
    <source>
        <dbReference type="ARBA" id="ARBA00004613"/>
    </source>
</evidence>
<dbReference type="PANTHER" id="PTHR31232:SF156">
    <property type="entry name" value="PLANT SELF-INCOMPATIBILITY PROTEIN S1 FAMILY-RELATED"/>
    <property type="match status" value="1"/>
</dbReference>
<comment type="caution">
    <text evidence="8">The sequence shown here is derived from an EMBL/GenBank/DDBJ whole genome shotgun (WGS) entry which is preliminary data.</text>
</comment>
<dbReference type="InterPro" id="IPR010264">
    <property type="entry name" value="Self-incomp_S1"/>
</dbReference>
<dbReference type="Pfam" id="PF05938">
    <property type="entry name" value="Self-incomp_S1"/>
    <property type="match status" value="1"/>
</dbReference>
<proteinExistence type="inferred from homology"/>
<keyword evidence="5 7" id="KW-0732">Signal</keyword>
<dbReference type="STRING" id="33114.A0A2G2W111"/>
<keyword evidence="9" id="KW-1185">Reference proteome</keyword>
<protein>
    <recommendedName>
        <fullName evidence="10">S-protein homolog</fullName>
    </recommendedName>
</protein>
<keyword evidence="3" id="KW-0713">Self-incompatibility</keyword>
<dbReference type="EMBL" id="MLFT02000009">
    <property type="protein sequence ID" value="PHT38920.1"/>
    <property type="molecule type" value="Genomic_DNA"/>
</dbReference>
<comment type="subcellular location">
    <subcellularLocation>
        <location evidence="1">Secreted</location>
    </subcellularLocation>
</comment>
<evidence type="ECO:0000313" key="9">
    <source>
        <dbReference type="Proteomes" id="UP000224567"/>
    </source>
</evidence>
<evidence type="ECO:0000256" key="7">
    <source>
        <dbReference type="SAM" id="SignalP"/>
    </source>
</evidence>
<reference evidence="8 9" key="1">
    <citation type="journal article" date="2017" name="Genome Biol.">
        <title>New reference genome sequences of hot pepper reveal the massive evolution of plant disease-resistance genes by retroduplication.</title>
        <authorList>
            <person name="Kim S."/>
            <person name="Park J."/>
            <person name="Yeom S.I."/>
            <person name="Kim Y.M."/>
            <person name="Seo E."/>
            <person name="Kim K.T."/>
            <person name="Kim M.S."/>
            <person name="Lee J.M."/>
            <person name="Cheong K."/>
            <person name="Shin H.S."/>
            <person name="Kim S.B."/>
            <person name="Han K."/>
            <person name="Lee J."/>
            <person name="Park M."/>
            <person name="Lee H.A."/>
            <person name="Lee H.Y."/>
            <person name="Lee Y."/>
            <person name="Oh S."/>
            <person name="Lee J.H."/>
            <person name="Choi E."/>
            <person name="Choi E."/>
            <person name="Lee S.E."/>
            <person name="Jeon J."/>
            <person name="Kim H."/>
            <person name="Choi G."/>
            <person name="Song H."/>
            <person name="Lee J."/>
            <person name="Lee S.C."/>
            <person name="Kwon J.K."/>
            <person name="Lee H.Y."/>
            <person name="Koo N."/>
            <person name="Hong Y."/>
            <person name="Kim R.W."/>
            <person name="Kang W.H."/>
            <person name="Huh J.H."/>
            <person name="Kang B.C."/>
            <person name="Yang T.J."/>
            <person name="Lee Y.H."/>
            <person name="Bennetzen J.L."/>
            <person name="Choi D."/>
        </authorList>
    </citation>
    <scope>NUCLEOTIDE SEQUENCE [LARGE SCALE GENOMIC DNA]</scope>
    <source>
        <strain evidence="9">cv. PBC81</strain>
    </source>
</reference>
<name>A0A2G2W111_CAPBA</name>
<keyword evidence="6" id="KW-1133">Transmembrane helix</keyword>
<feature type="chain" id="PRO_5013659839" description="S-protein homolog" evidence="7">
    <location>
        <begin position="28"/>
        <end position="369"/>
    </location>
</feature>
<gene>
    <name evidence="8" type="ORF">CQW23_22493</name>
</gene>
<evidence type="ECO:0000256" key="3">
    <source>
        <dbReference type="ARBA" id="ARBA00022471"/>
    </source>
</evidence>
<evidence type="ECO:0000313" key="8">
    <source>
        <dbReference type="EMBL" id="PHT38920.1"/>
    </source>
</evidence>
<evidence type="ECO:0000256" key="6">
    <source>
        <dbReference type="SAM" id="Phobius"/>
    </source>
</evidence>
<dbReference type="GO" id="GO:0005576">
    <property type="term" value="C:extracellular region"/>
    <property type="evidence" value="ECO:0007669"/>
    <property type="project" value="UniProtKB-SubCell"/>
</dbReference>
<organism evidence="8 9">
    <name type="scientific">Capsicum baccatum</name>
    <name type="common">Peruvian pepper</name>
    <dbReference type="NCBI Taxonomy" id="33114"/>
    <lineage>
        <taxon>Eukaryota</taxon>
        <taxon>Viridiplantae</taxon>
        <taxon>Streptophyta</taxon>
        <taxon>Embryophyta</taxon>
        <taxon>Tracheophyta</taxon>
        <taxon>Spermatophyta</taxon>
        <taxon>Magnoliopsida</taxon>
        <taxon>eudicotyledons</taxon>
        <taxon>Gunneridae</taxon>
        <taxon>Pentapetalae</taxon>
        <taxon>asterids</taxon>
        <taxon>lamiids</taxon>
        <taxon>Solanales</taxon>
        <taxon>Solanaceae</taxon>
        <taxon>Solanoideae</taxon>
        <taxon>Capsiceae</taxon>
        <taxon>Capsicum</taxon>
    </lineage>
</organism>
<sequence>MPCSSNHHHHNIVLCLFLLSFLSVTNSQSWPDFFFASITNETPKLDVLARCYLNGEDYRGGASSIEPGDARAYQGDIVPGKNNTISCDVKLGNNHGFFRMFDLNDTSICHTPNTSDCHWYVQEDGLCCFLSVTNSQSSLKDFRVSIENETPKLDVLARCYEDGEKPGGEFFAISPGWIADFDILIDHGRTNTFSCDLKLGKKHETFRMFDLKNTSICHNFGEKCHWNVREDGACLLMKVVVVVAAVVVAGAAGAGAAAGAAVVVVAVVVVVVVVFVAVVVAVVVVVVVVVAVVAVVSVVVVVVVAAAIVLFLLTLLKNGNLLFARDLPEEWDRTLLKNENLFCSQDPSEEWNRTLLKNGNLFCAQNPPE</sequence>
<keyword evidence="6" id="KW-0472">Membrane</keyword>
<feature type="transmembrane region" description="Helical" evidence="6">
    <location>
        <begin position="261"/>
        <end position="288"/>
    </location>
</feature>
<dbReference type="GO" id="GO:0060320">
    <property type="term" value="P:rejection of self pollen"/>
    <property type="evidence" value="ECO:0007669"/>
    <property type="project" value="UniProtKB-KW"/>
</dbReference>
<feature type="transmembrane region" description="Helical" evidence="6">
    <location>
        <begin position="235"/>
        <end position="254"/>
    </location>
</feature>